<dbReference type="AlphaFoldDB" id="H6N3F9"/>
<dbReference type="InterPro" id="IPR021678">
    <property type="entry name" value="DUF3263"/>
</dbReference>
<sequence>MTDDDRALLDFADKQWRYAGNQADAIMAQFGISVTRYWQRVNRLLDTEEAPAYNPV</sequence>
<dbReference type="GeneID" id="90162183"/>
<evidence type="ECO:0008006" key="3">
    <source>
        <dbReference type="Google" id="ProtNLM"/>
    </source>
</evidence>
<proteinExistence type="predicted"/>
<dbReference type="Pfam" id="PF11662">
    <property type="entry name" value="DUF3263"/>
    <property type="match status" value="1"/>
</dbReference>
<organism evidence="1 2">
    <name type="scientific">Gordonia polyisoprenivorans (strain DSM 44266 / VH2)</name>
    <dbReference type="NCBI Taxonomy" id="1112204"/>
    <lineage>
        <taxon>Bacteria</taxon>
        <taxon>Bacillati</taxon>
        <taxon>Actinomycetota</taxon>
        <taxon>Actinomycetes</taxon>
        <taxon>Mycobacteriales</taxon>
        <taxon>Gordoniaceae</taxon>
        <taxon>Gordonia</taxon>
    </lineage>
</organism>
<reference evidence="1 2" key="1">
    <citation type="journal article" date="2012" name="Appl. Environ. Microbiol.">
        <title>Involvement of two latex-clearing proteins during rubber degradation and insights into the subsequent degradation pathway revealed by the genome sequence of Gordonia polyisoprenivorans strain VH2.</title>
        <authorList>
            <person name="Hiessl S."/>
            <person name="Schuldes J."/>
            <person name="Thurmer A."/>
            <person name="Halbsguth T."/>
            <person name="Broker D."/>
            <person name="Angelov A."/>
            <person name="Liebl W."/>
            <person name="Daniel R."/>
            <person name="Steinbuchel A."/>
        </authorList>
    </citation>
    <scope>NUCLEOTIDE SEQUENCE [LARGE SCALE GENOMIC DNA]</scope>
    <source>
        <strain evidence="2">DSM 44266 / VH2</strain>
    </source>
</reference>
<evidence type="ECO:0000313" key="2">
    <source>
        <dbReference type="Proteomes" id="UP000009154"/>
    </source>
</evidence>
<name>H6N3F9_GORPV</name>
<keyword evidence="2" id="KW-1185">Reference proteome</keyword>
<dbReference type="HOGENOM" id="CLU_108860_3_1_11"/>
<dbReference type="KEGG" id="gpo:GPOL_c12630"/>
<dbReference type="RefSeq" id="WP_014359207.1">
    <property type="nucleotide sequence ID" value="NC_016906.1"/>
</dbReference>
<gene>
    <name evidence="1" type="ordered locus">GPOL_c12630</name>
</gene>
<dbReference type="EMBL" id="CP003119">
    <property type="protein sequence ID" value="AFA72318.1"/>
    <property type="molecule type" value="Genomic_DNA"/>
</dbReference>
<dbReference type="Proteomes" id="UP000009154">
    <property type="component" value="Chromosome"/>
</dbReference>
<dbReference type="eggNOG" id="ENOG5031VZK">
    <property type="taxonomic scope" value="Bacteria"/>
</dbReference>
<evidence type="ECO:0000313" key="1">
    <source>
        <dbReference type="EMBL" id="AFA72318.1"/>
    </source>
</evidence>
<accession>H6N3F9</accession>
<protein>
    <recommendedName>
        <fullName evidence="3">Helix-turn-helix DNA binding domain protein</fullName>
    </recommendedName>
</protein>